<dbReference type="RefSeq" id="WP_045804736.1">
    <property type="nucleotide sequence ID" value="NZ_LANU01000002.1"/>
</dbReference>
<keyword evidence="1" id="KW-0482">Metalloprotease</keyword>
<protein>
    <recommendedName>
        <fullName evidence="1">Metal-dependent carboxypeptidase</fullName>
        <ecNumber evidence="1">3.4.17.19</ecNumber>
    </recommendedName>
</protein>
<dbReference type="PATRIC" id="fig|1359167.3.peg.350"/>
<dbReference type="Pfam" id="PF02074">
    <property type="entry name" value="Peptidase_M32"/>
    <property type="match status" value="1"/>
</dbReference>
<dbReference type="EMBL" id="LANU01000002">
    <property type="protein sequence ID" value="KJV65424.1"/>
    <property type="molecule type" value="Genomic_DNA"/>
</dbReference>
<dbReference type="InterPro" id="IPR001333">
    <property type="entry name" value="Peptidase_M32_Taq"/>
</dbReference>
<dbReference type="SUPFAM" id="SSF55486">
    <property type="entry name" value="Metalloproteases ('zincins'), catalytic domain"/>
    <property type="match status" value="1"/>
</dbReference>
<dbReference type="Proteomes" id="UP000033546">
    <property type="component" value="Unassembled WGS sequence"/>
</dbReference>
<evidence type="ECO:0000256" key="1">
    <source>
        <dbReference type="PIRNR" id="PIRNR006615"/>
    </source>
</evidence>
<proteinExistence type="inferred from homology"/>
<name>A0A0F3NES3_9RICK</name>
<organism evidence="3 4">
    <name type="scientific">Ehrlichia cf. muris str. EmCRT</name>
    <dbReference type="NCBI Taxonomy" id="1359167"/>
    <lineage>
        <taxon>Bacteria</taxon>
        <taxon>Pseudomonadati</taxon>
        <taxon>Pseudomonadota</taxon>
        <taxon>Alphaproteobacteria</taxon>
        <taxon>Rickettsiales</taxon>
        <taxon>Anaplasmataceae</taxon>
        <taxon>Ehrlichia</taxon>
    </lineage>
</organism>
<dbReference type="GO" id="GO:0006508">
    <property type="term" value="P:proteolysis"/>
    <property type="evidence" value="ECO:0007669"/>
    <property type="project" value="UniProtKB-UniRule"/>
</dbReference>
<dbReference type="PROSITE" id="PS52034">
    <property type="entry name" value="PEPTIDASE_M32"/>
    <property type="match status" value="1"/>
</dbReference>
<dbReference type="PANTHER" id="PTHR34217">
    <property type="entry name" value="METAL-DEPENDENT CARBOXYPEPTIDASE"/>
    <property type="match status" value="1"/>
</dbReference>
<dbReference type="PRINTS" id="PR00998">
    <property type="entry name" value="CRBOXYPTASET"/>
</dbReference>
<dbReference type="PANTHER" id="PTHR34217:SF1">
    <property type="entry name" value="CARBOXYPEPTIDASE 1"/>
    <property type="match status" value="1"/>
</dbReference>
<keyword evidence="2" id="KW-0862">Zinc</keyword>
<comment type="catalytic activity">
    <reaction evidence="1">
        <text>Release of a C-terminal amino acid with broad specificity, except for -Pro.</text>
        <dbReference type="EC" id="3.4.17.19"/>
    </reaction>
</comment>
<dbReference type="EC" id="3.4.17.19" evidence="1"/>
<comment type="function">
    <text evidence="1">Broad specificity carboxypetidase that releases amino acids sequentially from the C-terminus, including neutral, aromatic, polar and basic residues.</text>
</comment>
<keyword evidence="1 2" id="KW-0479">Metal-binding</keyword>
<reference evidence="3 4" key="1">
    <citation type="submission" date="2015-02" db="EMBL/GenBank/DDBJ databases">
        <title>Genome Sequencing of Rickettsiales.</title>
        <authorList>
            <person name="Daugherty S.C."/>
            <person name="Su Q."/>
            <person name="Abolude K."/>
            <person name="Beier-Sexton M."/>
            <person name="Carlyon J.A."/>
            <person name="Carter R."/>
            <person name="Day N.P."/>
            <person name="Dumler S.J."/>
            <person name="Dyachenko V."/>
            <person name="Godinez A."/>
            <person name="Kurtti T.J."/>
            <person name="Lichay M."/>
            <person name="Mullins K.E."/>
            <person name="Ott S."/>
            <person name="Pappas-Brown V."/>
            <person name="Paris D.H."/>
            <person name="Patel P."/>
            <person name="Richards A.L."/>
            <person name="Sadzewicz L."/>
            <person name="Sears K."/>
            <person name="Seidman D."/>
            <person name="Sengamalay N."/>
            <person name="Stenos J."/>
            <person name="Tallon L.J."/>
            <person name="Vincent G."/>
            <person name="Fraser C.M."/>
            <person name="Munderloh U."/>
            <person name="Dunning-Hotopp J.C."/>
        </authorList>
    </citation>
    <scope>NUCLEOTIDE SEQUENCE [LARGE SCALE GENOMIC DNA]</scope>
    <source>
        <strain evidence="3 4">EmCRT</strain>
    </source>
</reference>
<comment type="cofactor">
    <cofactor evidence="2">
        <name>Zn(2+)</name>
        <dbReference type="ChEBI" id="CHEBI:29105"/>
    </cofactor>
    <text evidence="2">Binds 1 zinc ion per subunit.</text>
</comment>
<dbReference type="PIRSF" id="PIRSF006615">
    <property type="entry name" value="Zn_crbxpep_Taq"/>
    <property type="match status" value="1"/>
</dbReference>
<comment type="similarity">
    <text evidence="1">Belongs to the peptidase M32 family.</text>
</comment>
<evidence type="ECO:0000313" key="4">
    <source>
        <dbReference type="Proteomes" id="UP000033546"/>
    </source>
</evidence>
<comment type="caution">
    <text evidence="3">The sequence shown here is derived from an EMBL/GenBank/DDBJ whole genome shotgun (WGS) entry which is preliminary data.</text>
</comment>
<dbReference type="Gene3D" id="1.10.1370.30">
    <property type="match status" value="1"/>
</dbReference>
<keyword evidence="1" id="KW-0645">Protease</keyword>
<sequence>MKHYKFLEQVFDKIGSINSIISVLETSKGNFSDRIEHVCTLKEIRHEIVSNEIIGDMIQHSVANKAKLNDWEIANLNHIEFIHKNSTAIPIELVLDLYKARVKCKNSWLLFRNGDASVQDVITLLSDVVRLVGDVASIKAESLKVSKYDVILGLQDSKLNTKKVDAIFTEIGAFFRYFINEIGDKQKHNKICYPKNINKDKQILLGYDTLSCFGMIGNNINIIDQDYVSNRYSFGKELSFLVDYDESNYRVGLKTLLRKIGYALYALNLPEMWYKQPVGWNINNILPEVLGLLTSTHLMMSTEFIQFISPILKKQFSFRGKVGHYENIQLYFNEVRPDLFMHKSDEVTLLAHIMLRYTLEKEMISDSLQVQDLPDAWVQGMKHYFNIAPKNDLEGFLQDDYWVSGIFGYFPCYMISAIIASQIFSVMENNYSQILSQIAKGDLSLFTSWMNKNICDYGTKYSSMDLLKKITGQKLNVAFYKNYLTDKYLNV</sequence>
<dbReference type="AlphaFoldDB" id="A0A0F3NES3"/>
<gene>
    <name evidence="3" type="ORF">EMUCRT_0365</name>
</gene>
<keyword evidence="1 3" id="KW-0121">Carboxypeptidase</keyword>
<evidence type="ECO:0000256" key="2">
    <source>
        <dbReference type="PIRSR" id="PIRSR006615-1"/>
    </source>
</evidence>
<feature type="binding site" evidence="2">
    <location>
        <position position="288"/>
    </location>
    <ligand>
        <name>Zn(2+)</name>
        <dbReference type="ChEBI" id="CHEBI:29105"/>
        <note>catalytic</note>
    </ligand>
</feature>
<keyword evidence="1" id="KW-0378">Hydrolase</keyword>
<evidence type="ECO:0000313" key="3">
    <source>
        <dbReference type="EMBL" id="KJV65424.1"/>
    </source>
</evidence>
<dbReference type="GO" id="GO:0046872">
    <property type="term" value="F:metal ion binding"/>
    <property type="evidence" value="ECO:0007669"/>
    <property type="project" value="UniProtKB-KW"/>
</dbReference>
<accession>A0A0F3NES3</accession>
<dbReference type="GO" id="GO:0004181">
    <property type="term" value="F:metallocarboxypeptidase activity"/>
    <property type="evidence" value="ECO:0007669"/>
    <property type="project" value="UniProtKB-UniRule"/>
</dbReference>